<dbReference type="RefSeq" id="XP_016620190.1">
    <property type="nucleotide sequence ID" value="XM_016763866.1"/>
</dbReference>
<dbReference type="EMBL" id="KN846987">
    <property type="protein sequence ID" value="KIW93521.1"/>
    <property type="molecule type" value="Genomic_DNA"/>
</dbReference>
<keyword evidence="2" id="KW-1185">Reference proteome</keyword>
<gene>
    <name evidence="1" type="ORF">Z519_06126</name>
</gene>
<accession>A0A0D2EUK7</accession>
<dbReference type="HOGENOM" id="CLU_068087_0_0_1"/>
<dbReference type="Proteomes" id="UP000053789">
    <property type="component" value="Unassembled WGS sequence"/>
</dbReference>
<organism evidence="1 2">
    <name type="scientific">Cladophialophora bantiana (strain ATCC 10958 / CBS 173.52 / CDC B-1940 / NIH 8579)</name>
    <name type="common">Xylohypha bantiana</name>
    <dbReference type="NCBI Taxonomy" id="1442370"/>
    <lineage>
        <taxon>Eukaryota</taxon>
        <taxon>Fungi</taxon>
        <taxon>Dikarya</taxon>
        <taxon>Ascomycota</taxon>
        <taxon>Pezizomycotina</taxon>
        <taxon>Eurotiomycetes</taxon>
        <taxon>Chaetothyriomycetidae</taxon>
        <taxon>Chaetothyriales</taxon>
        <taxon>Herpotrichiellaceae</taxon>
        <taxon>Cladophialophora</taxon>
    </lineage>
</organism>
<name>A0A0D2EUK7_CLAB1</name>
<proteinExistence type="predicted"/>
<evidence type="ECO:0000313" key="2">
    <source>
        <dbReference type="Proteomes" id="UP000053789"/>
    </source>
</evidence>
<reference evidence="1" key="1">
    <citation type="submission" date="2015-01" db="EMBL/GenBank/DDBJ databases">
        <title>The Genome Sequence of Cladophialophora bantiana CBS 173.52.</title>
        <authorList>
            <consortium name="The Broad Institute Genomics Platform"/>
            <person name="Cuomo C."/>
            <person name="de Hoog S."/>
            <person name="Gorbushina A."/>
            <person name="Stielow B."/>
            <person name="Teixiera M."/>
            <person name="Abouelleil A."/>
            <person name="Chapman S.B."/>
            <person name="Priest M."/>
            <person name="Young S.K."/>
            <person name="Wortman J."/>
            <person name="Nusbaum C."/>
            <person name="Birren B."/>
        </authorList>
    </citation>
    <scope>NUCLEOTIDE SEQUENCE [LARGE SCALE GENOMIC DNA]</scope>
    <source>
        <strain evidence="1">CBS 173.52</strain>
    </source>
</reference>
<dbReference type="AlphaFoldDB" id="A0A0D2EUK7"/>
<protein>
    <submittedName>
        <fullName evidence="1">Uncharacterized protein</fullName>
    </submittedName>
</protein>
<evidence type="ECO:0000313" key="1">
    <source>
        <dbReference type="EMBL" id="KIW93521.1"/>
    </source>
</evidence>
<dbReference type="OrthoDB" id="5305306at2759"/>
<dbReference type="GeneID" id="27699054"/>
<sequence length="338" mass="38537">MRPRRRGKRVSLDRLSSVTFDDMASVDSKELATQTFFGKKQHALAIGPSQNPSHTSSVTWKSQAVKDKEEYERVKQRVRHFVPEHFKANAKPSGRPSEIFPQTVAEWLTHKKEILALAEAEQKRNCEMLKAQIKARPKIEKSQRKIKSVFGEHGKIFSDGLSPVLGFPTIWSAEYLGQVARWPSNGEMQWNGDDRQSMLAKTKCGRFLPPPRAPVEPSGPFREPVFLRQLPFDEAGPIFCMGPRPDEIYVSNADMDRDPQFEALGNLFLGAELMREVGEWKSPLVPEWQLATTEGAMVFYEGDGFVGTPAIGSEMWYDESMQAEMWQEYPVWWRTALD</sequence>